<dbReference type="GO" id="GO:0005886">
    <property type="term" value="C:plasma membrane"/>
    <property type="evidence" value="ECO:0007669"/>
    <property type="project" value="TreeGrafter"/>
</dbReference>
<evidence type="ECO:0000256" key="3">
    <source>
        <dbReference type="ARBA" id="ARBA00023157"/>
    </source>
</evidence>
<feature type="domain" description="Ig-like" evidence="7">
    <location>
        <begin position="135"/>
        <end position="212"/>
    </location>
</feature>
<keyword evidence="5" id="KW-0393">Immunoglobulin domain</keyword>
<evidence type="ECO:0000313" key="8">
    <source>
        <dbReference type="Proteomes" id="UP000887566"/>
    </source>
</evidence>
<dbReference type="PANTHER" id="PTHR11640">
    <property type="entry name" value="NEPHRIN"/>
    <property type="match status" value="1"/>
</dbReference>
<accession>A0A914UQ94</accession>
<proteinExistence type="predicted"/>
<keyword evidence="8" id="KW-1185">Reference proteome</keyword>
<keyword evidence="6" id="KW-1133">Transmembrane helix</keyword>
<evidence type="ECO:0000256" key="4">
    <source>
        <dbReference type="ARBA" id="ARBA00023180"/>
    </source>
</evidence>
<sequence>MRNKIVLSCSFTPQPTDDDLFLICVAEHETYEKPGTASVKLILEYAPKVAVKINSSSKLREGGQALLSCVVDAKPLESVRITWKKDGQVIRSAQTDTLPLTELLREHNNAKFECEAENNVGRGSGSLVLDVKLGPKILPSERMKAVDIGESVTFSCIAVGNPKPTIKWTKVGSPDNVLSDSENFTINAVTSWQRGEYQCTATVADFEPSTVKSKLHIRGPPSVSLIERQAATRGTTVLIKCEVRGFPLPDDISWFRGGVLLDIARLGGRYDVRQSPRPYGVESLLTIKDLHQSDFNIFNCTATNALGVHSMETHLIPIDPIPMYLVIPGIICICVLVLLFILVILLKRRNMCGSKSSKYSDDHSDVTVKVETLDGQYYPDMYAAPLENGDLICTKDYISIPQDNPDLDFLPPP</sequence>
<keyword evidence="3" id="KW-1015">Disulfide bond</keyword>
<dbReference type="InterPro" id="IPR003599">
    <property type="entry name" value="Ig_sub"/>
</dbReference>
<dbReference type="SMART" id="SM00408">
    <property type="entry name" value="IGc2"/>
    <property type="match status" value="3"/>
</dbReference>
<evidence type="ECO:0000256" key="5">
    <source>
        <dbReference type="ARBA" id="ARBA00023319"/>
    </source>
</evidence>
<evidence type="ECO:0000259" key="7">
    <source>
        <dbReference type="PROSITE" id="PS50835"/>
    </source>
</evidence>
<dbReference type="PROSITE" id="PS50835">
    <property type="entry name" value="IG_LIKE"/>
    <property type="match status" value="3"/>
</dbReference>
<organism evidence="8 9">
    <name type="scientific">Plectus sambesii</name>
    <dbReference type="NCBI Taxonomy" id="2011161"/>
    <lineage>
        <taxon>Eukaryota</taxon>
        <taxon>Metazoa</taxon>
        <taxon>Ecdysozoa</taxon>
        <taxon>Nematoda</taxon>
        <taxon>Chromadorea</taxon>
        <taxon>Plectida</taxon>
        <taxon>Plectina</taxon>
        <taxon>Plectoidea</taxon>
        <taxon>Plectidae</taxon>
        <taxon>Plectus</taxon>
    </lineage>
</organism>
<keyword evidence="2 6" id="KW-0472">Membrane</keyword>
<dbReference type="Gene3D" id="2.60.40.10">
    <property type="entry name" value="Immunoglobulins"/>
    <property type="match status" value="4"/>
</dbReference>
<dbReference type="InterPro" id="IPR036179">
    <property type="entry name" value="Ig-like_dom_sf"/>
</dbReference>
<keyword evidence="4" id="KW-0325">Glycoprotein</keyword>
<dbReference type="GO" id="GO:0098609">
    <property type="term" value="P:cell-cell adhesion"/>
    <property type="evidence" value="ECO:0007669"/>
    <property type="project" value="TreeGrafter"/>
</dbReference>
<dbReference type="AlphaFoldDB" id="A0A914UQ94"/>
<feature type="transmembrane region" description="Helical" evidence="6">
    <location>
        <begin position="321"/>
        <end position="346"/>
    </location>
</feature>
<protein>
    <submittedName>
        <fullName evidence="9">Ig-like domain-containing protein</fullName>
    </submittedName>
</protein>
<dbReference type="Pfam" id="PF13927">
    <property type="entry name" value="Ig_3"/>
    <property type="match status" value="3"/>
</dbReference>
<evidence type="ECO:0000256" key="6">
    <source>
        <dbReference type="SAM" id="Phobius"/>
    </source>
</evidence>
<dbReference type="Proteomes" id="UP000887566">
    <property type="component" value="Unplaced"/>
</dbReference>
<reference evidence="9" key="1">
    <citation type="submission" date="2022-11" db="UniProtKB">
        <authorList>
            <consortium name="WormBaseParasite"/>
        </authorList>
    </citation>
    <scope>IDENTIFICATION</scope>
</reference>
<dbReference type="InterPro" id="IPR013783">
    <property type="entry name" value="Ig-like_fold"/>
</dbReference>
<dbReference type="InterPro" id="IPR007110">
    <property type="entry name" value="Ig-like_dom"/>
</dbReference>
<dbReference type="PANTHER" id="PTHR11640:SF31">
    <property type="entry name" value="IRREGULAR CHIASM C-ROUGHEST PROTEIN-RELATED"/>
    <property type="match status" value="1"/>
</dbReference>
<evidence type="ECO:0000313" key="9">
    <source>
        <dbReference type="WBParaSite" id="PSAMB.scaffold11538size3283.g34218.t1"/>
    </source>
</evidence>
<dbReference type="CDD" id="cd00096">
    <property type="entry name" value="Ig"/>
    <property type="match status" value="1"/>
</dbReference>
<dbReference type="WBParaSite" id="PSAMB.scaffold11538size3283.g34218.t1">
    <property type="protein sequence ID" value="PSAMB.scaffold11538size3283.g34218.t1"/>
    <property type="gene ID" value="PSAMB.scaffold11538size3283.g34218"/>
</dbReference>
<dbReference type="InterPro" id="IPR051275">
    <property type="entry name" value="Cell_adhesion_signaling"/>
</dbReference>
<keyword evidence="6" id="KW-0812">Transmembrane</keyword>
<feature type="domain" description="Ig-like" evidence="7">
    <location>
        <begin position="47"/>
        <end position="130"/>
    </location>
</feature>
<evidence type="ECO:0000256" key="2">
    <source>
        <dbReference type="ARBA" id="ARBA00023136"/>
    </source>
</evidence>
<comment type="subcellular location">
    <subcellularLocation>
        <location evidence="1">Membrane</location>
        <topology evidence="1">Single-pass type I membrane protein</topology>
    </subcellularLocation>
</comment>
<evidence type="ECO:0000256" key="1">
    <source>
        <dbReference type="ARBA" id="ARBA00004479"/>
    </source>
</evidence>
<name>A0A914UQ94_9BILA</name>
<dbReference type="GO" id="GO:0005911">
    <property type="term" value="C:cell-cell junction"/>
    <property type="evidence" value="ECO:0007669"/>
    <property type="project" value="TreeGrafter"/>
</dbReference>
<dbReference type="GO" id="GO:0050839">
    <property type="term" value="F:cell adhesion molecule binding"/>
    <property type="evidence" value="ECO:0007669"/>
    <property type="project" value="TreeGrafter"/>
</dbReference>
<dbReference type="InterPro" id="IPR003598">
    <property type="entry name" value="Ig_sub2"/>
</dbReference>
<dbReference type="SUPFAM" id="SSF48726">
    <property type="entry name" value="Immunoglobulin"/>
    <property type="match status" value="3"/>
</dbReference>
<dbReference type="SMART" id="SM00409">
    <property type="entry name" value="IG"/>
    <property type="match status" value="3"/>
</dbReference>
<feature type="domain" description="Ig-like" evidence="7">
    <location>
        <begin position="221"/>
        <end position="316"/>
    </location>
</feature>